<dbReference type="EMBL" id="AUZZ01002820">
    <property type="protein sequence ID" value="EQD58825.1"/>
    <property type="molecule type" value="Genomic_DNA"/>
</dbReference>
<evidence type="ECO:0000256" key="2">
    <source>
        <dbReference type="ARBA" id="ARBA00022801"/>
    </source>
</evidence>
<dbReference type="InterPro" id="IPR000212">
    <property type="entry name" value="DNA_helicase_UvrD/REP"/>
</dbReference>
<accession>T1BYA8</accession>
<dbReference type="GO" id="GO:0043138">
    <property type="term" value="F:3'-5' DNA helicase activity"/>
    <property type="evidence" value="ECO:0007669"/>
    <property type="project" value="TreeGrafter"/>
</dbReference>
<dbReference type="PANTHER" id="PTHR11070:SF23">
    <property type="entry name" value="RECBCD ENZYME SUBUNIT RECB"/>
    <property type="match status" value="1"/>
</dbReference>
<feature type="domain" description="UvrD-like helicase ATP-binding" evidence="5">
    <location>
        <begin position="1"/>
        <end position="235"/>
    </location>
</feature>
<dbReference type="SUPFAM" id="SSF52540">
    <property type="entry name" value="P-loop containing nucleoside triphosphate hydrolases"/>
    <property type="match status" value="1"/>
</dbReference>
<protein>
    <submittedName>
        <fullName evidence="6">DNA helicase, UvrD/REP type</fullName>
        <ecNumber evidence="6">3.-.-.-</ecNumber>
    </submittedName>
</protein>
<feature type="non-terminal residue" evidence="6">
    <location>
        <position position="1"/>
    </location>
</feature>
<organism evidence="6">
    <name type="scientific">mine drainage metagenome</name>
    <dbReference type="NCBI Taxonomy" id="410659"/>
    <lineage>
        <taxon>unclassified sequences</taxon>
        <taxon>metagenomes</taxon>
        <taxon>ecological metagenomes</taxon>
    </lineage>
</organism>
<keyword evidence="1" id="KW-0547">Nucleotide-binding</keyword>
<dbReference type="GO" id="GO:0005829">
    <property type="term" value="C:cytosol"/>
    <property type="evidence" value="ECO:0007669"/>
    <property type="project" value="TreeGrafter"/>
</dbReference>
<dbReference type="Pfam" id="PF00580">
    <property type="entry name" value="UvrD-helicase"/>
    <property type="match status" value="1"/>
</dbReference>
<dbReference type="GO" id="GO:0003677">
    <property type="term" value="F:DNA binding"/>
    <property type="evidence" value="ECO:0007669"/>
    <property type="project" value="InterPro"/>
</dbReference>
<evidence type="ECO:0000256" key="1">
    <source>
        <dbReference type="ARBA" id="ARBA00022741"/>
    </source>
</evidence>
<dbReference type="GO" id="GO:0000725">
    <property type="term" value="P:recombinational repair"/>
    <property type="evidence" value="ECO:0007669"/>
    <property type="project" value="TreeGrafter"/>
</dbReference>
<keyword evidence="2 6" id="KW-0378">Hydrolase</keyword>
<dbReference type="Gene3D" id="1.10.3170.10">
    <property type="entry name" value="Recbcd, chain B, domain 2"/>
    <property type="match status" value="1"/>
</dbReference>
<comment type="caution">
    <text evidence="6">The sequence shown here is derived from an EMBL/GenBank/DDBJ whole genome shotgun (WGS) entry which is preliminary data.</text>
</comment>
<dbReference type="PROSITE" id="PS51198">
    <property type="entry name" value="UVRD_HELICASE_ATP_BIND"/>
    <property type="match status" value="1"/>
</dbReference>
<reference evidence="6" key="2">
    <citation type="journal article" date="2014" name="ISME J.">
        <title>Microbial stratification in low pH oxic and suboxic macroscopic growths along an acid mine drainage.</title>
        <authorList>
            <person name="Mendez-Garcia C."/>
            <person name="Mesa V."/>
            <person name="Sprenger R.R."/>
            <person name="Richter M."/>
            <person name="Diez M.S."/>
            <person name="Solano J."/>
            <person name="Bargiela R."/>
            <person name="Golyshina O.V."/>
            <person name="Manteca A."/>
            <person name="Ramos J.L."/>
            <person name="Gallego J.R."/>
            <person name="Llorente I."/>
            <person name="Martins Dos Santos V.A."/>
            <person name="Jensen O.N."/>
            <person name="Pelaez A.I."/>
            <person name="Sanchez J."/>
            <person name="Ferrer M."/>
        </authorList>
    </citation>
    <scope>NUCLEOTIDE SEQUENCE</scope>
</reference>
<dbReference type="GO" id="GO:0009338">
    <property type="term" value="C:exodeoxyribonuclease V complex"/>
    <property type="evidence" value="ECO:0007669"/>
    <property type="project" value="TreeGrafter"/>
</dbReference>
<dbReference type="PANTHER" id="PTHR11070">
    <property type="entry name" value="UVRD / RECB / PCRA DNA HELICASE FAMILY MEMBER"/>
    <property type="match status" value="1"/>
</dbReference>
<evidence type="ECO:0000259" key="5">
    <source>
        <dbReference type="PROSITE" id="PS51198"/>
    </source>
</evidence>
<dbReference type="InterPro" id="IPR027417">
    <property type="entry name" value="P-loop_NTPase"/>
</dbReference>
<dbReference type="AlphaFoldDB" id="T1BYA8"/>
<reference evidence="6" key="1">
    <citation type="submission" date="2013-08" db="EMBL/GenBank/DDBJ databases">
        <authorList>
            <person name="Mendez C."/>
            <person name="Richter M."/>
            <person name="Ferrer M."/>
            <person name="Sanchez J."/>
        </authorList>
    </citation>
    <scope>NUCLEOTIDE SEQUENCE</scope>
</reference>
<dbReference type="Gene3D" id="3.40.50.300">
    <property type="entry name" value="P-loop containing nucleotide triphosphate hydrolases"/>
    <property type="match status" value="2"/>
</dbReference>
<dbReference type="GO" id="GO:0016787">
    <property type="term" value="F:hydrolase activity"/>
    <property type="evidence" value="ECO:0007669"/>
    <property type="project" value="UniProtKB-KW"/>
</dbReference>
<gene>
    <name evidence="6" type="ORF">B2A_04218</name>
</gene>
<evidence type="ECO:0000313" key="6">
    <source>
        <dbReference type="EMBL" id="EQD58825.1"/>
    </source>
</evidence>
<name>T1BYA8_9ZZZZ</name>
<proteinExistence type="predicted"/>
<evidence type="ECO:0000256" key="3">
    <source>
        <dbReference type="ARBA" id="ARBA00022806"/>
    </source>
</evidence>
<dbReference type="GO" id="GO:0005524">
    <property type="term" value="F:ATP binding"/>
    <property type="evidence" value="ECO:0007669"/>
    <property type="project" value="UniProtKB-KW"/>
</dbReference>
<keyword evidence="3 6" id="KW-0347">Helicase</keyword>
<sequence>PRQYGGGRAALDALLPALQTPQRIAELGALAFDAARYASRKRALRERLQTLHALLGAGPCTRAELTQPLADIDADMVRAQQHPERTPSLLESTLLQDWLRAAELLREWPAIVRGEVLAAAIEFCRAAMTQRLLERGGFTFGALIERVHARVVDDANFAQRLFERYPCALIDEFQDTDQHQYAIFDALYRARGTLLLVGDPKQAIYAFRGGDIATYRRAERSVDARVSLAVNWRSTRAYIDALNGLYAHADGGAMGAGIDYRAVRAGGKADAQALQCAGDHARTADPAPAASTRWRVAGQAGRCR</sequence>
<dbReference type="InterPro" id="IPR014016">
    <property type="entry name" value="UvrD-like_ATP-bd"/>
</dbReference>
<keyword evidence="4" id="KW-0067">ATP-binding</keyword>
<dbReference type="EC" id="3.-.-.-" evidence="6"/>
<evidence type="ECO:0000256" key="4">
    <source>
        <dbReference type="ARBA" id="ARBA00022840"/>
    </source>
</evidence>